<dbReference type="Gene3D" id="1.10.1200.10">
    <property type="entry name" value="ACP-like"/>
    <property type="match status" value="1"/>
</dbReference>
<proteinExistence type="predicted"/>
<dbReference type="InterPro" id="IPR009081">
    <property type="entry name" value="PP-bd_ACP"/>
</dbReference>
<dbReference type="PROSITE" id="PS50075">
    <property type="entry name" value="CARRIER"/>
    <property type="match status" value="1"/>
</dbReference>
<dbReference type="EMBL" id="CP040916">
    <property type="protein sequence ID" value="QDQ09906.1"/>
    <property type="molecule type" value="Genomic_DNA"/>
</dbReference>
<sequence>MDTSNGTEAVDAAAVAEELRTYLTGALGREPGPDEDYFALGLVTSLFAIELVNFVEQRYGIEVTVDDLDLDHFRTLGRLRDFVLAKTAGRGAAA</sequence>
<dbReference type="AlphaFoldDB" id="A0A516R2L9"/>
<dbReference type="RefSeq" id="WP_144001482.1">
    <property type="nucleotide sequence ID" value="NZ_CP040916.1"/>
</dbReference>
<protein>
    <submittedName>
        <fullName evidence="2">Acyl carrier protein</fullName>
    </submittedName>
</protein>
<dbReference type="Pfam" id="PF00550">
    <property type="entry name" value="PP-binding"/>
    <property type="match status" value="1"/>
</dbReference>
<gene>
    <name evidence="2" type="ORF">FH965_04465</name>
</gene>
<dbReference type="Proteomes" id="UP000316806">
    <property type="component" value="Chromosome"/>
</dbReference>
<feature type="domain" description="Carrier" evidence="1">
    <location>
        <begin position="10"/>
        <end position="87"/>
    </location>
</feature>
<evidence type="ECO:0000313" key="2">
    <source>
        <dbReference type="EMBL" id="QDQ09906.1"/>
    </source>
</evidence>
<organism evidence="2 3">
    <name type="scientific">Streptomyces spectabilis</name>
    <dbReference type="NCBI Taxonomy" id="68270"/>
    <lineage>
        <taxon>Bacteria</taxon>
        <taxon>Bacillati</taxon>
        <taxon>Actinomycetota</taxon>
        <taxon>Actinomycetes</taxon>
        <taxon>Kitasatosporales</taxon>
        <taxon>Streptomycetaceae</taxon>
        <taxon>Streptomyces</taxon>
    </lineage>
</organism>
<evidence type="ECO:0000259" key="1">
    <source>
        <dbReference type="PROSITE" id="PS50075"/>
    </source>
</evidence>
<dbReference type="InterPro" id="IPR036736">
    <property type="entry name" value="ACP-like_sf"/>
</dbReference>
<dbReference type="SUPFAM" id="SSF47336">
    <property type="entry name" value="ACP-like"/>
    <property type="match status" value="1"/>
</dbReference>
<name>A0A516R2L9_STRST</name>
<reference evidence="2 3" key="1">
    <citation type="journal article" date="2019" name="J. Ind. Microbiol. Biotechnol.">
        <title>The complete genomic sequence of Streptomyces spectabilis NRRL-2792 and identification of secondary metabolite biosynthetic gene clusters.</title>
        <authorList>
            <person name="Sinha A."/>
            <person name="Phillips-Salemka S."/>
            <person name="Niraula T.A."/>
            <person name="Short K.A."/>
            <person name="Niraula N.P."/>
        </authorList>
    </citation>
    <scope>NUCLEOTIDE SEQUENCE [LARGE SCALE GENOMIC DNA]</scope>
    <source>
        <strain evidence="2 3">NRRL 2792</strain>
    </source>
</reference>
<evidence type="ECO:0000313" key="3">
    <source>
        <dbReference type="Proteomes" id="UP000316806"/>
    </source>
</evidence>
<accession>A0A516R2L9</accession>